<keyword evidence="5 6" id="KW-0472">Membrane</keyword>
<feature type="transmembrane region" description="Helical" evidence="6">
    <location>
        <begin position="288"/>
        <end position="307"/>
    </location>
</feature>
<feature type="transmembrane region" description="Helical" evidence="6">
    <location>
        <begin position="85"/>
        <end position="103"/>
    </location>
</feature>
<accession>A0A6A6Z0X9</accession>
<evidence type="ECO:0000313" key="8">
    <source>
        <dbReference type="EMBL" id="KAF2814751.1"/>
    </source>
</evidence>
<dbReference type="RefSeq" id="XP_033581715.1">
    <property type="nucleotide sequence ID" value="XM_033722703.1"/>
</dbReference>
<dbReference type="SUPFAM" id="SSF103473">
    <property type="entry name" value="MFS general substrate transporter"/>
    <property type="match status" value="1"/>
</dbReference>
<feature type="transmembrane region" description="Helical" evidence="6">
    <location>
        <begin position="246"/>
        <end position="268"/>
    </location>
</feature>
<name>A0A6A6Z0X9_9PEZI</name>
<dbReference type="PANTHER" id="PTHR23501">
    <property type="entry name" value="MAJOR FACILITATOR SUPERFAMILY"/>
    <property type="match status" value="1"/>
</dbReference>
<dbReference type="OrthoDB" id="4161376at2759"/>
<dbReference type="Gene3D" id="1.20.1720.10">
    <property type="entry name" value="Multidrug resistance protein D"/>
    <property type="match status" value="2"/>
</dbReference>
<gene>
    <name evidence="8 10" type="ORF">BDZ99DRAFT_485346</name>
</gene>
<keyword evidence="9" id="KW-1185">Reference proteome</keyword>
<dbReference type="GeneID" id="54463596"/>
<evidence type="ECO:0000256" key="3">
    <source>
        <dbReference type="ARBA" id="ARBA00022692"/>
    </source>
</evidence>
<dbReference type="EMBL" id="MU003694">
    <property type="protein sequence ID" value="KAF2814751.1"/>
    <property type="molecule type" value="Genomic_DNA"/>
</dbReference>
<dbReference type="GO" id="GO:0022857">
    <property type="term" value="F:transmembrane transporter activity"/>
    <property type="evidence" value="ECO:0007669"/>
    <property type="project" value="InterPro"/>
</dbReference>
<dbReference type="InterPro" id="IPR005829">
    <property type="entry name" value="Sugar_transporter_CS"/>
</dbReference>
<dbReference type="PROSITE" id="PS00216">
    <property type="entry name" value="SUGAR_TRANSPORT_1"/>
    <property type="match status" value="1"/>
</dbReference>
<comment type="subcellular location">
    <subcellularLocation>
        <location evidence="1">Membrane</location>
        <topology evidence="1">Multi-pass membrane protein</topology>
    </subcellularLocation>
</comment>
<evidence type="ECO:0000313" key="9">
    <source>
        <dbReference type="Proteomes" id="UP000504636"/>
    </source>
</evidence>
<organism evidence="8">
    <name type="scientific">Mytilinidion resinicola</name>
    <dbReference type="NCBI Taxonomy" id="574789"/>
    <lineage>
        <taxon>Eukaryota</taxon>
        <taxon>Fungi</taxon>
        <taxon>Dikarya</taxon>
        <taxon>Ascomycota</taxon>
        <taxon>Pezizomycotina</taxon>
        <taxon>Dothideomycetes</taxon>
        <taxon>Pleosporomycetidae</taxon>
        <taxon>Mytilinidiales</taxon>
        <taxon>Mytilinidiaceae</taxon>
        <taxon>Mytilinidion</taxon>
    </lineage>
</organism>
<dbReference type="PROSITE" id="PS50850">
    <property type="entry name" value="MFS"/>
    <property type="match status" value="1"/>
</dbReference>
<protein>
    <submittedName>
        <fullName evidence="8 10">MFS general substrate transporter</fullName>
    </submittedName>
</protein>
<dbReference type="GO" id="GO:0005886">
    <property type="term" value="C:plasma membrane"/>
    <property type="evidence" value="ECO:0007669"/>
    <property type="project" value="TreeGrafter"/>
</dbReference>
<evidence type="ECO:0000256" key="4">
    <source>
        <dbReference type="ARBA" id="ARBA00022989"/>
    </source>
</evidence>
<feature type="transmembrane region" description="Helical" evidence="6">
    <location>
        <begin position="356"/>
        <end position="376"/>
    </location>
</feature>
<reference evidence="10" key="3">
    <citation type="submission" date="2025-04" db="UniProtKB">
        <authorList>
            <consortium name="RefSeq"/>
        </authorList>
    </citation>
    <scope>IDENTIFICATION</scope>
    <source>
        <strain evidence="10">CBS 304.34</strain>
    </source>
</reference>
<sequence length="555" mass="59517">MAQEKTSLEKAGHLEYTHREDGVAADAWHHGVDAEKLPTGYFRSSFFLGTMLASGLSVSAGVGGFALAAPLLATINAEIGPDPDIVWVALVYTMTLAIGQALVGRLSDIFGRRWFFIGGSFLALIGCIISAVAHNVPALVGGTALIGFVAASQLSYTFVLGELVPFKFRFMSLGFVYIWAIPFSGFGPALSYALVQHPGPGWRSCYYPMIVINAAATPCWFLFYHPPTFHMKYADRKSRLQVVKDLDFIGLILFIGGLLIFLMGRSWGGSSFMPLKKPLVPMHLFRNMKWVSVVMLVVVGASVYYAFAIIWPTIIFMLYISGLTYGGWLACVTRCAINTGQVSGGWLSKHVGRQKWQLVACSIASCAMLGAAGCATPNNKNTIIGLLFVGCFFIGWLESVGLAMTGIVIDDQNEIGTAVDVAGSIRSAVSTVASTLYTVVLTNRLEKTIPAVVPPALVKAGLPVASVPSFLSAITVGTPAAFAAVDGLTDAIELAGITAYKPASSQAYRTVMLVTIAFLGLGLFFSFWAPNVDELMTNRVSQTLHKRKDENVVGA</sequence>
<feature type="transmembrane region" description="Helical" evidence="6">
    <location>
        <begin position="383"/>
        <end position="409"/>
    </location>
</feature>
<keyword evidence="2" id="KW-0813">Transport</keyword>
<evidence type="ECO:0000256" key="5">
    <source>
        <dbReference type="ARBA" id="ARBA00023136"/>
    </source>
</evidence>
<dbReference type="Pfam" id="PF06609">
    <property type="entry name" value="TRI12"/>
    <property type="match status" value="2"/>
</dbReference>
<dbReference type="InterPro" id="IPR036259">
    <property type="entry name" value="MFS_trans_sf"/>
</dbReference>
<keyword evidence="3 6" id="KW-0812">Transmembrane</keyword>
<feature type="transmembrane region" description="Helical" evidence="6">
    <location>
        <begin position="139"/>
        <end position="161"/>
    </location>
</feature>
<dbReference type="PANTHER" id="PTHR23501:SF109">
    <property type="entry name" value="MAJOR FACILITATOR SUPERFAMILY (MFS) PROFILE DOMAIN-CONTAINING PROTEIN-RELATED"/>
    <property type="match status" value="1"/>
</dbReference>
<reference evidence="8 10" key="1">
    <citation type="journal article" date="2020" name="Stud. Mycol.">
        <title>101 Dothideomycetes genomes: a test case for predicting lifestyles and emergence of pathogens.</title>
        <authorList>
            <person name="Haridas S."/>
            <person name="Albert R."/>
            <person name="Binder M."/>
            <person name="Bloem J."/>
            <person name="Labutti K."/>
            <person name="Salamov A."/>
            <person name="Andreopoulos B."/>
            <person name="Baker S."/>
            <person name="Barry K."/>
            <person name="Bills G."/>
            <person name="Bluhm B."/>
            <person name="Cannon C."/>
            <person name="Castanera R."/>
            <person name="Culley D."/>
            <person name="Daum C."/>
            <person name="Ezra D."/>
            <person name="Gonzalez J."/>
            <person name="Henrissat B."/>
            <person name="Kuo A."/>
            <person name="Liang C."/>
            <person name="Lipzen A."/>
            <person name="Lutzoni F."/>
            <person name="Magnuson J."/>
            <person name="Mondo S."/>
            <person name="Nolan M."/>
            <person name="Ohm R."/>
            <person name="Pangilinan J."/>
            <person name="Park H.-J."/>
            <person name="Ramirez L."/>
            <person name="Alfaro M."/>
            <person name="Sun H."/>
            <person name="Tritt A."/>
            <person name="Yoshinaga Y."/>
            <person name="Zwiers L.-H."/>
            <person name="Turgeon B."/>
            <person name="Goodwin S."/>
            <person name="Spatafora J."/>
            <person name="Crous P."/>
            <person name="Grigoriev I."/>
        </authorList>
    </citation>
    <scope>NUCLEOTIDE SEQUENCE</scope>
    <source>
        <strain evidence="8 10">CBS 304.34</strain>
    </source>
</reference>
<evidence type="ECO:0000256" key="2">
    <source>
        <dbReference type="ARBA" id="ARBA00022448"/>
    </source>
</evidence>
<keyword evidence="4 6" id="KW-1133">Transmembrane helix</keyword>
<reference evidence="10" key="2">
    <citation type="submission" date="2020-04" db="EMBL/GenBank/DDBJ databases">
        <authorList>
            <consortium name="NCBI Genome Project"/>
        </authorList>
    </citation>
    <scope>NUCLEOTIDE SEQUENCE</scope>
    <source>
        <strain evidence="10">CBS 304.34</strain>
    </source>
</reference>
<proteinExistence type="predicted"/>
<dbReference type="InterPro" id="IPR010573">
    <property type="entry name" value="MFS_Str1/Tri12-like"/>
</dbReference>
<feature type="transmembrane region" description="Helical" evidence="6">
    <location>
        <begin position="46"/>
        <end position="73"/>
    </location>
</feature>
<feature type="transmembrane region" description="Helical" evidence="6">
    <location>
        <begin position="173"/>
        <end position="194"/>
    </location>
</feature>
<feature type="domain" description="Major facilitator superfamily (MFS) profile" evidence="7">
    <location>
        <begin position="47"/>
        <end position="534"/>
    </location>
</feature>
<dbReference type="Proteomes" id="UP000504636">
    <property type="component" value="Unplaced"/>
</dbReference>
<evidence type="ECO:0000313" key="10">
    <source>
        <dbReference type="RefSeq" id="XP_033581715.1"/>
    </source>
</evidence>
<dbReference type="InterPro" id="IPR020846">
    <property type="entry name" value="MFS_dom"/>
</dbReference>
<dbReference type="AlphaFoldDB" id="A0A6A6Z0X9"/>
<feature type="transmembrane region" description="Helical" evidence="6">
    <location>
        <begin position="206"/>
        <end position="225"/>
    </location>
</feature>
<evidence type="ECO:0000256" key="1">
    <source>
        <dbReference type="ARBA" id="ARBA00004141"/>
    </source>
</evidence>
<evidence type="ECO:0000256" key="6">
    <source>
        <dbReference type="SAM" id="Phobius"/>
    </source>
</evidence>
<feature type="transmembrane region" description="Helical" evidence="6">
    <location>
        <begin position="115"/>
        <end position="133"/>
    </location>
</feature>
<feature type="transmembrane region" description="Helical" evidence="6">
    <location>
        <begin position="421"/>
        <end position="440"/>
    </location>
</feature>
<feature type="transmembrane region" description="Helical" evidence="6">
    <location>
        <begin position="314"/>
        <end position="336"/>
    </location>
</feature>
<feature type="transmembrane region" description="Helical" evidence="6">
    <location>
        <begin position="510"/>
        <end position="529"/>
    </location>
</feature>
<evidence type="ECO:0000259" key="7">
    <source>
        <dbReference type="PROSITE" id="PS50850"/>
    </source>
</evidence>